<keyword evidence="3" id="KW-1185">Reference proteome</keyword>
<dbReference type="RefSeq" id="WP_326509548.1">
    <property type="nucleotide sequence ID" value="NZ_JAWIIV010000039.1"/>
</dbReference>
<dbReference type="SUPFAM" id="SSF141371">
    <property type="entry name" value="PilZ domain-like"/>
    <property type="match status" value="1"/>
</dbReference>
<comment type="caution">
    <text evidence="2">The sequence shown here is derived from an EMBL/GenBank/DDBJ whole genome shotgun (WGS) entry which is preliminary data.</text>
</comment>
<dbReference type="Gene3D" id="2.40.10.220">
    <property type="entry name" value="predicted glycosyltransferase like domains"/>
    <property type="match status" value="1"/>
</dbReference>
<accession>A0ABU6JIB0</accession>
<sequence length="114" mass="12859">MSQAVHHDRRRTPRIPLEVPAQFMLQQSVPVTVTTIDASIGGVCIATSQSVLPGSACMIAFDLKTQEGMKRINAWGVVVDVTRQPDARYHCRIAFTDMDTRSRYFMRQFTNEAE</sequence>
<gene>
    <name evidence="2" type="ORF">RY831_27565</name>
</gene>
<protein>
    <submittedName>
        <fullName evidence="2">PilZ domain-containing protein</fullName>
    </submittedName>
</protein>
<proteinExistence type="predicted"/>
<feature type="domain" description="PilZ" evidence="1">
    <location>
        <begin position="8"/>
        <end position="104"/>
    </location>
</feature>
<organism evidence="2 3">
    <name type="scientific">Noviherbaspirillum album</name>
    <dbReference type="NCBI Taxonomy" id="3080276"/>
    <lineage>
        <taxon>Bacteria</taxon>
        <taxon>Pseudomonadati</taxon>
        <taxon>Pseudomonadota</taxon>
        <taxon>Betaproteobacteria</taxon>
        <taxon>Burkholderiales</taxon>
        <taxon>Oxalobacteraceae</taxon>
        <taxon>Noviherbaspirillum</taxon>
    </lineage>
</organism>
<dbReference type="EMBL" id="JAWIIV010000039">
    <property type="protein sequence ID" value="MEC4722922.1"/>
    <property type="molecule type" value="Genomic_DNA"/>
</dbReference>
<name>A0ABU6JIB0_9BURK</name>
<dbReference type="Proteomes" id="UP001352263">
    <property type="component" value="Unassembled WGS sequence"/>
</dbReference>
<dbReference type="Pfam" id="PF07238">
    <property type="entry name" value="PilZ"/>
    <property type="match status" value="1"/>
</dbReference>
<evidence type="ECO:0000313" key="2">
    <source>
        <dbReference type="EMBL" id="MEC4722922.1"/>
    </source>
</evidence>
<reference evidence="2 3" key="1">
    <citation type="submission" date="2023-10" db="EMBL/GenBank/DDBJ databases">
        <title>Noviherbaspirillum sp. CPCC 100848 genome assembly.</title>
        <authorList>
            <person name="Li X.Y."/>
            <person name="Fang X.M."/>
        </authorList>
    </citation>
    <scope>NUCLEOTIDE SEQUENCE [LARGE SCALE GENOMIC DNA]</scope>
    <source>
        <strain evidence="2 3">CPCC 100848</strain>
    </source>
</reference>
<dbReference type="InterPro" id="IPR009875">
    <property type="entry name" value="PilZ_domain"/>
</dbReference>
<evidence type="ECO:0000313" key="3">
    <source>
        <dbReference type="Proteomes" id="UP001352263"/>
    </source>
</evidence>
<evidence type="ECO:0000259" key="1">
    <source>
        <dbReference type="Pfam" id="PF07238"/>
    </source>
</evidence>